<dbReference type="VEuPathDB" id="TriTrypDB:TM35_000171980"/>
<dbReference type="AlphaFoldDB" id="A0A1X0NUE1"/>
<accession>A0A1X0NUE1</accession>
<dbReference type="RefSeq" id="XP_028882392.1">
    <property type="nucleotide sequence ID" value="XM_029026277.1"/>
</dbReference>
<organism evidence="1 2">
    <name type="scientific">Trypanosoma theileri</name>
    <dbReference type="NCBI Taxonomy" id="67003"/>
    <lineage>
        <taxon>Eukaryota</taxon>
        <taxon>Discoba</taxon>
        <taxon>Euglenozoa</taxon>
        <taxon>Kinetoplastea</taxon>
        <taxon>Metakinetoplastina</taxon>
        <taxon>Trypanosomatida</taxon>
        <taxon>Trypanosomatidae</taxon>
        <taxon>Trypanosoma</taxon>
    </lineage>
</organism>
<evidence type="ECO:0000313" key="2">
    <source>
        <dbReference type="Proteomes" id="UP000192257"/>
    </source>
</evidence>
<dbReference type="OrthoDB" id="17725at2759"/>
<evidence type="ECO:0008006" key="3">
    <source>
        <dbReference type="Google" id="ProtNLM"/>
    </source>
</evidence>
<name>A0A1X0NUE1_9TRYP</name>
<sequence>MQYRMFFRRPKNKKYIFKYVVLAFLTLLVLFLILTLLTTDRSVSVAVVSPLKPWGYNKERNVQRISAVRNSIYEDIYKGILLPTKTFTVVDYGSDQGYFSINLAVMFPNAHVMSVELGGVGGEIWKKRGDVLVLQDKLINEHDVGKRVQICQTMIVPNHFTLLNNAGLGVDYQLVLSVFHWFDLKDKVSFQKVLVSLLQNANIATFIELPVLGDDSAMIRKQVGYQNFKKWYEGTGGNIGKVIEEALLTHNLTARIVSIAKVPWINWYRELYRVELLDVNSRKNLPFNCEKRREIYGCKKRTVHDKCTT</sequence>
<protein>
    <recommendedName>
        <fullName evidence="3">Methyltransferase domain-containing protein</fullName>
    </recommendedName>
</protein>
<reference evidence="1 2" key="1">
    <citation type="submission" date="2017-03" db="EMBL/GenBank/DDBJ databases">
        <title>An alternative strategy for trypanosome survival in the mammalian bloodstream revealed through genome and transcriptome analysis of the ubiquitous bovine parasite Trypanosoma (Megatrypanum) theileri.</title>
        <authorList>
            <person name="Kelly S."/>
            <person name="Ivens A."/>
            <person name="Mott A."/>
            <person name="O'Neill E."/>
            <person name="Emms D."/>
            <person name="Macleod O."/>
            <person name="Voorheis P."/>
            <person name="Matthews J."/>
            <person name="Matthews K."/>
            <person name="Carrington M."/>
        </authorList>
    </citation>
    <scope>NUCLEOTIDE SEQUENCE [LARGE SCALE GENOMIC DNA]</scope>
    <source>
        <strain evidence="1">Edinburgh</strain>
    </source>
</reference>
<comment type="caution">
    <text evidence="1">The sequence shown here is derived from an EMBL/GenBank/DDBJ whole genome shotgun (WGS) entry which is preliminary data.</text>
</comment>
<dbReference type="GeneID" id="39986057"/>
<gene>
    <name evidence="1" type="ORF">TM35_000171980</name>
</gene>
<keyword evidence="2" id="KW-1185">Reference proteome</keyword>
<dbReference type="EMBL" id="NBCO01000017">
    <property type="protein sequence ID" value="ORC88326.1"/>
    <property type="molecule type" value="Genomic_DNA"/>
</dbReference>
<dbReference type="Proteomes" id="UP000192257">
    <property type="component" value="Unassembled WGS sequence"/>
</dbReference>
<evidence type="ECO:0000313" key="1">
    <source>
        <dbReference type="EMBL" id="ORC88326.1"/>
    </source>
</evidence>
<proteinExistence type="predicted"/>